<protein>
    <submittedName>
        <fullName evidence="7">Sigma-70 family RNA polymerase sigma factor</fullName>
    </submittedName>
</protein>
<name>A0ABS5NTA6_9BACI</name>
<evidence type="ECO:0000259" key="5">
    <source>
        <dbReference type="Pfam" id="PF04542"/>
    </source>
</evidence>
<keyword evidence="2" id="KW-0731">Sigma factor</keyword>
<dbReference type="RefSeq" id="WP_213101615.1">
    <property type="nucleotide sequence ID" value="NZ_JAGYPM010000002.1"/>
</dbReference>
<dbReference type="InterPro" id="IPR036388">
    <property type="entry name" value="WH-like_DNA-bd_sf"/>
</dbReference>
<dbReference type="InterPro" id="IPR013249">
    <property type="entry name" value="RNA_pol_sigma70_r4_t2"/>
</dbReference>
<feature type="domain" description="RNA polymerase sigma factor 70 region 4 type 2" evidence="6">
    <location>
        <begin position="109"/>
        <end position="154"/>
    </location>
</feature>
<evidence type="ECO:0000313" key="8">
    <source>
        <dbReference type="Proteomes" id="UP000681027"/>
    </source>
</evidence>
<proteinExistence type="predicted"/>
<dbReference type="SUPFAM" id="SSF88659">
    <property type="entry name" value="Sigma3 and sigma4 domains of RNA polymerase sigma factors"/>
    <property type="match status" value="1"/>
</dbReference>
<dbReference type="InterPro" id="IPR013324">
    <property type="entry name" value="RNA_pol_sigma_r3/r4-like"/>
</dbReference>
<evidence type="ECO:0000313" key="7">
    <source>
        <dbReference type="EMBL" id="MBS4190144.1"/>
    </source>
</evidence>
<evidence type="ECO:0000259" key="6">
    <source>
        <dbReference type="Pfam" id="PF08281"/>
    </source>
</evidence>
<dbReference type="NCBIfam" id="TIGR02937">
    <property type="entry name" value="sigma70-ECF"/>
    <property type="match status" value="1"/>
</dbReference>
<dbReference type="EMBL" id="JAGYPM010000002">
    <property type="protein sequence ID" value="MBS4190144.1"/>
    <property type="molecule type" value="Genomic_DNA"/>
</dbReference>
<dbReference type="InterPro" id="IPR007627">
    <property type="entry name" value="RNA_pol_sigma70_r2"/>
</dbReference>
<dbReference type="PANTHER" id="PTHR30385">
    <property type="entry name" value="SIGMA FACTOR F FLAGELLAR"/>
    <property type="match status" value="1"/>
</dbReference>
<keyword evidence="1" id="KW-0805">Transcription regulation</keyword>
<sequence>MEGFEQLVKQYGPMIHKIMNTLHIYKNKDEFFQIGRIALWEANERFDPEKGEFTSFAYTYIKGRFLSEMTKQNKHEERSVYAKEEFWEGIEDNSLEQPFEVKFLLSYCEGLTDNQKKWVLYTCIDHLTIKEIALKEGVSVSAVKAWRKGAKEKLRGSLEIRD</sequence>
<organism evidence="7 8">
    <name type="scientific">Cytobacillus citreus</name>
    <dbReference type="NCBI Taxonomy" id="2833586"/>
    <lineage>
        <taxon>Bacteria</taxon>
        <taxon>Bacillati</taxon>
        <taxon>Bacillota</taxon>
        <taxon>Bacilli</taxon>
        <taxon>Bacillales</taxon>
        <taxon>Bacillaceae</taxon>
        <taxon>Cytobacillus</taxon>
    </lineage>
</organism>
<evidence type="ECO:0000256" key="4">
    <source>
        <dbReference type="ARBA" id="ARBA00023163"/>
    </source>
</evidence>
<dbReference type="Gene3D" id="1.10.10.10">
    <property type="entry name" value="Winged helix-like DNA-binding domain superfamily/Winged helix DNA-binding domain"/>
    <property type="match status" value="1"/>
</dbReference>
<gene>
    <name evidence="7" type="ORF">KHA94_07990</name>
</gene>
<accession>A0ABS5NTA6</accession>
<feature type="domain" description="RNA polymerase sigma-70 region 2" evidence="5">
    <location>
        <begin position="7"/>
        <end position="74"/>
    </location>
</feature>
<dbReference type="Proteomes" id="UP000681027">
    <property type="component" value="Unassembled WGS sequence"/>
</dbReference>
<evidence type="ECO:0000256" key="3">
    <source>
        <dbReference type="ARBA" id="ARBA00023125"/>
    </source>
</evidence>
<dbReference type="Pfam" id="PF08281">
    <property type="entry name" value="Sigma70_r4_2"/>
    <property type="match status" value="1"/>
</dbReference>
<keyword evidence="4" id="KW-0804">Transcription</keyword>
<dbReference type="InterPro" id="IPR013325">
    <property type="entry name" value="RNA_pol_sigma_r2"/>
</dbReference>
<dbReference type="PANTHER" id="PTHR30385:SF7">
    <property type="entry name" value="RNA POLYMERASE SIGMA FACTOR FLIA"/>
    <property type="match status" value="1"/>
</dbReference>
<comment type="caution">
    <text evidence="7">The sequence shown here is derived from an EMBL/GenBank/DDBJ whole genome shotgun (WGS) entry which is preliminary data.</text>
</comment>
<dbReference type="Gene3D" id="1.10.1740.10">
    <property type="match status" value="1"/>
</dbReference>
<reference evidence="7 8" key="1">
    <citation type="submission" date="2021-05" db="EMBL/GenBank/DDBJ databases">
        <title>Novel Bacillus species.</title>
        <authorList>
            <person name="Liu G."/>
        </authorList>
    </citation>
    <scope>NUCLEOTIDE SEQUENCE [LARGE SCALE GENOMIC DNA]</scope>
    <source>
        <strain evidence="7 8">FJAT-49705</strain>
    </source>
</reference>
<evidence type="ECO:0000256" key="2">
    <source>
        <dbReference type="ARBA" id="ARBA00023082"/>
    </source>
</evidence>
<dbReference type="SUPFAM" id="SSF88946">
    <property type="entry name" value="Sigma2 domain of RNA polymerase sigma factors"/>
    <property type="match status" value="1"/>
</dbReference>
<keyword evidence="8" id="KW-1185">Reference proteome</keyword>
<dbReference type="InterPro" id="IPR014284">
    <property type="entry name" value="RNA_pol_sigma-70_dom"/>
</dbReference>
<keyword evidence="3" id="KW-0238">DNA-binding</keyword>
<dbReference type="Pfam" id="PF04542">
    <property type="entry name" value="Sigma70_r2"/>
    <property type="match status" value="1"/>
</dbReference>
<evidence type="ECO:0000256" key="1">
    <source>
        <dbReference type="ARBA" id="ARBA00023015"/>
    </source>
</evidence>